<evidence type="ECO:0000256" key="1">
    <source>
        <dbReference type="SAM" id="MobiDB-lite"/>
    </source>
</evidence>
<feature type="compositionally biased region" description="Basic and acidic residues" evidence="1">
    <location>
        <begin position="55"/>
        <end position="66"/>
    </location>
</feature>
<evidence type="ECO:0000313" key="3">
    <source>
        <dbReference type="Proteomes" id="UP000559256"/>
    </source>
</evidence>
<dbReference type="AlphaFoldDB" id="A0A8H5FRD1"/>
<feature type="region of interest" description="Disordered" evidence="1">
    <location>
        <begin position="45"/>
        <end position="84"/>
    </location>
</feature>
<protein>
    <submittedName>
        <fullName evidence="2">Uncharacterized protein</fullName>
    </submittedName>
</protein>
<dbReference type="EMBL" id="JAACJM010000103">
    <property type="protein sequence ID" value="KAF5346334.1"/>
    <property type="molecule type" value="Genomic_DNA"/>
</dbReference>
<reference evidence="2 3" key="1">
    <citation type="journal article" date="2020" name="ISME J.">
        <title>Uncovering the hidden diversity of litter-decomposition mechanisms in mushroom-forming fungi.</title>
        <authorList>
            <person name="Floudas D."/>
            <person name="Bentzer J."/>
            <person name="Ahren D."/>
            <person name="Johansson T."/>
            <person name="Persson P."/>
            <person name="Tunlid A."/>
        </authorList>
    </citation>
    <scope>NUCLEOTIDE SEQUENCE [LARGE SCALE GENOMIC DNA]</scope>
    <source>
        <strain evidence="2 3">CBS 291.85</strain>
    </source>
</reference>
<dbReference type="Proteomes" id="UP000559256">
    <property type="component" value="Unassembled WGS sequence"/>
</dbReference>
<name>A0A8H5FRD1_9AGAR</name>
<gene>
    <name evidence="2" type="ORF">D9758_011501</name>
</gene>
<evidence type="ECO:0000313" key="2">
    <source>
        <dbReference type="EMBL" id="KAF5346334.1"/>
    </source>
</evidence>
<keyword evidence="3" id="KW-1185">Reference proteome</keyword>
<proteinExistence type="predicted"/>
<comment type="caution">
    <text evidence="2">The sequence shown here is derived from an EMBL/GenBank/DDBJ whole genome shotgun (WGS) entry which is preliminary data.</text>
</comment>
<organism evidence="2 3">
    <name type="scientific">Tetrapyrgos nigripes</name>
    <dbReference type="NCBI Taxonomy" id="182062"/>
    <lineage>
        <taxon>Eukaryota</taxon>
        <taxon>Fungi</taxon>
        <taxon>Dikarya</taxon>
        <taxon>Basidiomycota</taxon>
        <taxon>Agaricomycotina</taxon>
        <taxon>Agaricomycetes</taxon>
        <taxon>Agaricomycetidae</taxon>
        <taxon>Agaricales</taxon>
        <taxon>Marasmiineae</taxon>
        <taxon>Marasmiaceae</taxon>
        <taxon>Tetrapyrgos</taxon>
    </lineage>
</organism>
<accession>A0A8H5FRD1</accession>
<sequence length="204" mass="22522">MPNDSPLTDTLRQTHATALVDLLLNQLLERELGRLRQTHATLDIEGDSSATLRPAPHEQETVDRQLPHGPHLPASTQGPNSHSSHYVEEYRYDSDNNVGEDSIPRPASVLAAGSVVSSSPLSQQAVPGSDDSNLRVLVQNLQQEVQGLRSVQVLVPNLQQEVQELRSLIQDSDFERAHGYQSSLYEDDDTDSGVVFLYIYGSQE</sequence>
<feature type="compositionally biased region" description="Polar residues" evidence="1">
    <location>
        <begin position="74"/>
        <end position="84"/>
    </location>
</feature>